<feature type="transmembrane region" description="Helical" evidence="1">
    <location>
        <begin position="5"/>
        <end position="28"/>
    </location>
</feature>
<keyword evidence="1" id="KW-0472">Membrane</keyword>
<gene>
    <name evidence="2" type="ORF">CEV34_4326</name>
</gene>
<name>A0A256G604_9HYPH</name>
<feature type="transmembrane region" description="Helical" evidence="1">
    <location>
        <begin position="34"/>
        <end position="53"/>
    </location>
</feature>
<organism evidence="2 3">
    <name type="scientific">Brucella pseudogrignonensis</name>
    <dbReference type="NCBI Taxonomy" id="419475"/>
    <lineage>
        <taxon>Bacteria</taxon>
        <taxon>Pseudomonadati</taxon>
        <taxon>Pseudomonadota</taxon>
        <taxon>Alphaproteobacteria</taxon>
        <taxon>Hyphomicrobiales</taxon>
        <taxon>Brucellaceae</taxon>
        <taxon>Brucella/Ochrobactrum group</taxon>
        <taxon>Brucella</taxon>
    </lineage>
</organism>
<dbReference type="EMBL" id="NNRM01000044">
    <property type="protein sequence ID" value="OYR22494.1"/>
    <property type="molecule type" value="Genomic_DNA"/>
</dbReference>
<comment type="caution">
    <text evidence="2">The sequence shown here is derived from an EMBL/GenBank/DDBJ whole genome shotgun (WGS) entry which is preliminary data.</text>
</comment>
<sequence length="60" mass="6615">MYAILYLIVVAVMALIMHFISMGTTSLVDFFGHGFGWGTIFGMMVTGAIALICQRIEARK</sequence>
<keyword evidence="1" id="KW-0812">Transmembrane</keyword>
<evidence type="ECO:0000313" key="2">
    <source>
        <dbReference type="EMBL" id="OYR22494.1"/>
    </source>
</evidence>
<reference evidence="2 3" key="1">
    <citation type="submission" date="2017-07" db="EMBL/GenBank/DDBJ databases">
        <title>Phylogenetic study on the rhizospheric bacterium Ochrobactrum sp. A44.</title>
        <authorList>
            <person name="Krzyzanowska D.M."/>
            <person name="Ossowicki A."/>
            <person name="Rajewska M."/>
            <person name="Maciag T."/>
            <person name="Kaczynski Z."/>
            <person name="Czerwicka M."/>
            <person name="Jafra S."/>
        </authorList>
    </citation>
    <scope>NUCLEOTIDE SEQUENCE [LARGE SCALE GENOMIC DNA]</scope>
    <source>
        <strain evidence="2 3">CCUG 30717</strain>
    </source>
</reference>
<protein>
    <submittedName>
        <fullName evidence="2">Putative membrane protein</fullName>
    </submittedName>
</protein>
<accession>A0A256G604</accession>
<evidence type="ECO:0000256" key="1">
    <source>
        <dbReference type="SAM" id="Phobius"/>
    </source>
</evidence>
<proteinExistence type="predicted"/>
<keyword evidence="3" id="KW-1185">Reference proteome</keyword>
<dbReference type="Proteomes" id="UP000216188">
    <property type="component" value="Unassembled WGS sequence"/>
</dbReference>
<dbReference type="RefSeq" id="WP_007880816.1">
    <property type="nucleotide sequence ID" value="NZ_CAXURC020000003.1"/>
</dbReference>
<dbReference type="AlphaFoldDB" id="A0A256G604"/>
<evidence type="ECO:0000313" key="3">
    <source>
        <dbReference type="Proteomes" id="UP000216188"/>
    </source>
</evidence>
<keyword evidence="1" id="KW-1133">Transmembrane helix</keyword>